<evidence type="ECO:0000313" key="2">
    <source>
        <dbReference type="Proteomes" id="UP000799777"/>
    </source>
</evidence>
<dbReference type="SUPFAM" id="SSF81383">
    <property type="entry name" value="F-box domain"/>
    <property type="match status" value="1"/>
</dbReference>
<keyword evidence="2" id="KW-1185">Reference proteome</keyword>
<feature type="non-terminal residue" evidence="1">
    <location>
        <position position="179"/>
    </location>
</feature>
<name>A0A9P4LQ52_9PLEO</name>
<dbReference type="InterPro" id="IPR036047">
    <property type="entry name" value="F-box-like_dom_sf"/>
</dbReference>
<accession>A0A9P4LQ52</accession>
<organism evidence="1 2">
    <name type="scientific">Setomelanomma holmii</name>
    <dbReference type="NCBI Taxonomy" id="210430"/>
    <lineage>
        <taxon>Eukaryota</taxon>
        <taxon>Fungi</taxon>
        <taxon>Dikarya</taxon>
        <taxon>Ascomycota</taxon>
        <taxon>Pezizomycotina</taxon>
        <taxon>Dothideomycetes</taxon>
        <taxon>Pleosporomycetidae</taxon>
        <taxon>Pleosporales</taxon>
        <taxon>Pleosporineae</taxon>
        <taxon>Phaeosphaeriaceae</taxon>
        <taxon>Setomelanomma</taxon>
    </lineage>
</organism>
<proteinExistence type="predicted"/>
<protein>
    <recommendedName>
        <fullName evidence="3">F-box domain-containing protein</fullName>
    </recommendedName>
</protein>
<gene>
    <name evidence="1" type="ORF">EK21DRAFT_32802</name>
</gene>
<dbReference type="AlphaFoldDB" id="A0A9P4LQ52"/>
<evidence type="ECO:0008006" key="3">
    <source>
        <dbReference type="Google" id="ProtNLM"/>
    </source>
</evidence>
<dbReference type="Proteomes" id="UP000799777">
    <property type="component" value="Unassembled WGS sequence"/>
</dbReference>
<comment type="caution">
    <text evidence="1">The sequence shown here is derived from an EMBL/GenBank/DDBJ whole genome shotgun (WGS) entry which is preliminary data.</text>
</comment>
<dbReference type="EMBL" id="ML978164">
    <property type="protein sequence ID" value="KAF2033828.1"/>
    <property type="molecule type" value="Genomic_DNA"/>
</dbReference>
<reference evidence="1" key="1">
    <citation type="journal article" date="2020" name="Stud. Mycol.">
        <title>101 Dothideomycetes genomes: a test case for predicting lifestyles and emergence of pathogens.</title>
        <authorList>
            <person name="Haridas S."/>
            <person name="Albert R."/>
            <person name="Binder M."/>
            <person name="Bloem J."/>
            <person name="Labutti K."/>
            <person name="Salamov A."/>
            <person name="Andreopoulos B."/>
            <person name="Baker S."/>
            <person name="Barry K."/>
            <person name="Bills G."/>
            <person name="Bluhm B."/>
            <person name="Cannon C."/>
            <person name="Castanera R."/>
            <person name="Culley D."/>
            <person name="Daum C."/>
            <person name="Ezra D."/>
            <person name="Gonzalez J."/>
            <person name="Henrissat B."/>
            <person name="Kuo A."/>
            <person name="Liang C."/>
            <person name="Lipzen A."/>
            <person name="Lutzoni F."/>
            <person name="Magnuson J."/>
            <person name="Mondo S."/>
            <person name="Nolan M."/>
            <person name="Ohm R."/>
            <person name="Pangilinan J."/>
            <person name="Park H.-J."/>
            <person name="Ramirez L."/>
            <person name="Alfaro M."/>
            <person name="Sun H."/>
            <person name="Tritt A."/>
            <person name="Yoshinaga Y."/>
            <person name="Zwiers L.-H."/>
            <person name="Turgeon B."/>
            <person name="Goodwin S."/>
            <person name="Spatafora J."/>
            <person name="Crous P."/>
            <person name="Grigoriev I."/>
        </authorList>
    </citation>
    <scope>NUCLEOTIDE SEQUENCE</scope>
    <source>
        <strain evidence="1">CBS 110217</strain>
    </source>
</reference>
<sequence length="179" mass="20633">MSSPVNLVLSTPELLESILFHLTPAHLLTAQQISQTFRTTITSSPKLQYKLFLRADPNQPKKEWLINPLLRKHFLPWFVMPDGRFSSRDYDSLQRMDWVSSKAKRAAFLRKEASWRNMLLMQPAPKELHLIRWTHAMGGDSEAYATIPFPGGAVTMGRVYDVTEQLLRYYMGSYPSFGL</sequence>
<dbReference type="OrthoDB" id="3800738at2759"/>
<evidence type="ECO:0000313" key="1">
    <source>
        <dbReference type="EMBL" id="KAF2033828.1"/>
    </source>
</evidence>